<sequence length="325" mass="35739">MTVFIIRRLAQSLIVLLAMSLIAFGGVYLIGNPIDILIDPNATEAERMAAEHALGLDQPLWAQYWHFLVNLLHFDLGKSFSASIPVSDLLLQRLPATIELTIVAFLVSFLGVPLGVIAGRRPDSLLGKTIMAGSILGISLPSFWIGLMSIIVFSVWLGWLPSTGRGDTITILGTQWALFTWDGIKHLILPGVTLALFNFALLIRLARAGMQEALMTDYVKFGRAKGLFERRVVWLHAFKNILIPIITVQGLELANLLTGALLTEVIFAYPGIGRLAIESIHFLDRPVIVGYMMFVVTTFVVINLLVDIVYGIVDPRVRYSGGGND</sequence>
<dbReference type="GO" id="GO:0055085">
    <property type="term" value="P:transmembrane transport"/>
    <property type="evidence" value="ECO:0007669"/>
    <property type="project" value="InterPro"/>
</dbReference>
<evidence type="ECO:0000256" key="1">
    <source>
        <dbReference type="ARBA" id="ARBA00004651"/>
    </source>
</evidence>
<reference evidence="9" key="1">
    <citation type="submission" date="2019-03" db="EMBL/GenBank/DDBJ databases">
        <title>Afifella sp. nov., isolated from activated sludge.</title>
        <authorList>
            <person name="Li Q."/>
            <person name="Liu Y."/>
        </authorList>
    </citation>
    <scope>NUCLEOTIDE SEQUENCE</scope>
    <source>
        <strain evidence="9">L72</strain>
    </source>
</reference>
<organism evidence="9 10">
    <name type="scientific">Propylenella binzhouense</name>
    <dbReference type="NCBI Taxonomy" id="2555902"/>
    <lineage>
        <taxon>Bacteria</taxon>
        <taxon>Pseudomonadati</taxon>
        <taxon>Pseudomonadota</taxon>
        <taxon>Alphaproteobacteria</taxon>
        <taxon>Hyphomicrobiales</taxon>
        <taxon>Propylenellaceae</taxon>
        <taxon>Propylenella</taxon>
    </lineage>
</organism>
<feature type="transmembrane region" description="Helical" evidence="7">
    <location>
        <begin position="12"/>
        <end position="31"/>
    </location>
</feature>
<evidence type="ECO:0000256" key="7">
    <source>
        <dbReference type="RuleBase" id="RU363032"/>
    </source>
</evidence>
<evidence type="ECO:0000259" key="8">
    <source>
        <dbReference type="PROSITE" id="PS50928"/>
    </source>
</evidence>
<name>A0A964WT84_9HYPH</name>
<comment type="caution">
    <text evidence="9">The sequence shown here is derived from an EMBL/GenBank/DDBJ whole genome shotgun (WGS) entry which is preliminary data.</text>
</comment>
<dbReference type="RefSeq" id="WP_161140025.1">
    <property type="nucleotide sequence ID" value="NZ_SPKJ01000019.1"/>
</dbReference>
<evidence type="ECO:0000256" key="3">
    <source>
        <dbReference type="ARBA" id="ARBA00022475"/>
    </source>
</evidence>
<evidence type="ECO:0000256" key="5">
    <source>
        <dbReference type="ARBA" id="ARBA00022989"/>
    </source>
</evidence>
<keyword evidence="5 7" id="KW-1133">Transmembrane helix</keyword>
<feature type="transmembrane region" description="Helical" evidence="7">
    <location>
        <begin position="96"/>
        <end position="118"/>
    </location>
</feature>
<dbReference type="PROSITE" id="PS50928">
    <property type="entry name" value="ABC_TM1"/>
    <property type="match status" value="1"/>
</dbReference>
<evidence type="ECO:0000313" key="10">
    <source>
        <dbReference type="Proteomes" id="UP000773614"/>
    </source>
</evidence>
<dbReference type="SUPFAM" id="SSF161098">
    <property type="entry name" value="MetI-like"/>
    <property type="match status" value="1"/>
</dbReference>
<feature type="transmembrane region" description="Helical" evidence="7">
    <location>
        <begin position="130"/>
        <end position="157"/>
    </location>
</feature>
<comment type="subcellular location">
    <subcellularLocation>
        <location evidence="1 7">Cell membrane</location>
        <topology evidence="1 7">Multi-pass membrane protein</topology>
    </subcellularLocation>
</comment>
<dbReference type="InterPro" id="IPR000515">
    <property type="entry name" value="MetI-like"/>
</dbReference>
<feature type="transmembrane region" description="Helical" evidence="7">
    <location>
        <begin position="289"/>
        <end position="313"/>
    </location>
</feature>
<dbReference type="AlphaFoldDB" id="A0A964WT84"/>
<dbReference type="PANTHER" id="PTHR43163">
    <property type="entry name" value="DIPEPTIDE TRANSPORT SYSTEM PERMEASE PROTEIN DPPB-RELATED"/>
    <property type="match status" value="1"/>
</dbReference>
<evidence type="ECO:0000256" key="2">
    <source>
        <dbReference type="ARBA" id="ARBA00022448"/>
    </source>
</evidence>
<comment type="similarity">
    <text evidence="7">Belongs to the binding-protein-dependent transport system permease family.</text>
</comment>
<keyword evidence="4 7" id="KW-0812">Transmembrane</keyword>
<evidence type="ECO:0000256" key="6">
    <source>
        <dbReference type="ARBA" id="ARBA00023136"/>
    </source>
</evidence>
<evidence type="ECO:0000256" key="4">
    <source>
        <dbReference type="ARBA" id="ARBA00022692"/>
    </source>
</evidence>
<dbReference type="Gene3D" id="1.10.3720.10">
    <property type="entry name" value="MetI-like"/>
    <property type="match status" value="1"/>
</dbReference>
<dbReference type="Pfam" id="PF00528">
    <property type="entry name" value="BPD_transp_1"/>
    <property type="match status" value="1"/>
</dbReference>
<feature type="transmembrane region" description="Helical" evidence="7">
    <location>
        <begin position="257"/>
        <end position="277"/>
    </location>
</feature>
<dbReference type="CDD" id="cd06261">
    <property type="entry name" value="TM_PBP2"/>
    <property type="match status" value="1"/>
</dbReference>
<evidence type="ECO:0000313" key="9">
    <source>
        <dbReference type="EMBL" id="MYZ47676.1"/>
    </source>
</evidence>
<keyword evidence="3" id="KW-1003">Cell membrane</keyword>
<feature type="domain" description="ABC transmembrane type-1" evidence="8">
    <location>
        <begin position="93"/>
        <end position="310"/>
    </location>
</feature>
<gene>
    <name evidence="9" type="ORF">E4O86_08115</name>
</gene>
<protein>
    <submittedName>
        <fullName evidence="9">ABC transporter permease</fullName>
    </submittedName>
</protein>
<dbReference type="OrthoDB" id="9807402at2"/>
<accession>A0A964WT84</accession>
<proteinExistence type="inferred from homology"/>
<dbReference type="InterPro" id="IPR035906">
    <property type="entry name" value="MetI-like_sf"/>
</dbReference>
<keyword evidence="6 7" id="KW-0472">Membrane</keyword>
<keyword evidence="10" id="KW-1185">Reference proteome</keyword>
<dbReference type="EMBL" id="SPKJ01000019">
    <property type="protein sequence ID" value="MYZ47676.1"/>
    <property type="molecule type" value="Genomic_DNA"/>
</dbReference>
<dbReference type="InterPro" id="IPR045621">
    <property type="entry name" value="BPD_transp_1_N"/>
</dbReference>
<dbReference type="Pfam" id="PF19300">
    <property type="entry name" value="BPD_transp_1_N"/>
    <property type="match status" value="1"/>
</dbReference>
<dbReference type="PANTHER" id="PTHR43163:SF2">
    <property type="entry name" value="ABC TRANSPORTER PERMEASE PROTEIN"/>
    <property type="match status" value="1"/>
</dbReference>
<feature type="transmembrane region" description="Helical" evidence="7">
    <location>
        <begin position="187"/>
        <end position="206"/>
    </location>
</feature>
<dbReference type="Proteomes" id="UP000773614">
    <property type="component" value="Unassembled WGS sequence"/>
</dbReference>
<dbReference type="GO" id="GO:0005886">
    <property type="term" value="C:plasma membrane"/>
    <property type="evidence" value="ECO:0007669"/>
    <property type="project" value="UniProtKB-SubCell"/>
</dbReference>
<keyword evidence="2 7" id="KW-0813">Transport</keyword>